<evidence type="ECO:0000256" key="6">
    <source>
        <dbReference type="RuleBase" id="RU363126"/>
    </source>
</evidence>
<dbReference type="GO" id="GO:0005254">
    <property type="term" value="F:chloride channel activity"/>
    <property type="evidence" value="ECO:0007669"/>
    <property type="project" value="UniProtKB-KW"/>
</dbReference>
<dbReference type="InterPro" id="IPR021134">
    <property type="entry name" value="Bestrophin-like"/>
</dbReference>
<keyword evidence="6" id="KW-0407">Ion channel</keyword>
<comment type="function">
    <text evidence="6">Forms chloride channels.</text>
</comment>
<dbReference type="KEGG" id="nai:NECAME_09098"/>
<keyword evidence="6" id="KW-0406">Ion transport</keyword>
<protein>
    <recommendedName>
        <fullName evidence="6">Bestrophin homolog</fullName>
    </recommendedName>
</protein>
<keyword evidence="6" id="KW-0813">Transport</keyword>
<keyword evidence="6" id="KW-0869">Chloride channel</keyword>
<keyword evidence="4 6" id="KW-0472">Membrane</keyword>
<feature type="transmembrane region" description="Helical" evidence="6">
    <location>
        <begin position="300"/>
        <end position="317"/>
    </location>
</feature>
<sequence length="393" mass="44994">MGFDVKFPRRSSGADFGVEITNYDLVEGMIFFVELLQVHIESFNFFFFAFFLILECKRRRLSKLALNHIFSSADVRFGSTLEDVAKQLDQHLHDIPIDFMLGFFVSIIVTRWLTLFNNVGLIENVAHVISCCVRGSDDKTRLRRTNIIRYCVVAQLLAFRDISVPVRKRFPTSEAIVNAGFLFPHENEELKNVKCVATNMGKHGCLYGKTWIPVQWAVSLLKLARYKDESISSDLLLGKCLEELLRFRTCLLTLRNYDWVPIPIMYPQLVFLAVHLFFFIAVLSRQVVPTDSSFLSSLDAVIPLMSCLQFTFYMGWLKVAEALLNPFGEDDDDFECNFLLDRNLIVGIAIVNEGDCCLPKQENDPLWRVPMEPLYNKMQRTANPLVGSVVGVE</sequence>
<dbReference type="EMBL" id="KI659063">
    <property type="protein sequence ID" value="ETN80515.1"/>
    <property type="molecule type" value="Genomic_DNA"/>
</dbReference>
<keyword evidence="6" id="KW-0868">Chloride</keyword>
<dbReference type="PANTHER" id="PTHR10736:SF61">
    <property type="entry name" value="BESTROPHIN HOMOLOG 24"/>
    <property type="match status" value="1"/>
</dbReference>
<evidence type="ECO:0000256" key="5">
    <source>
        <dbReference type="ARBA" id="ARBA00034769"/>
    </source>
</evidence>
<keyword evidence="3 6" id="KW-1133">Transmembrane helix</keyword>
<dbReference type="InterPro" id="IPR000615">
    <property type="entry name" value="Bestrophin"/>
</dbReference>
<evidence type="ECO:0000313" key="8">
    <source>
        <dbReference type="Proteomes" id="UP000053676"/>
    </source>
</evidence>
<dbReference type="Proteomes" id="UP000053676">
    <property type="component" value="Unassembled WGS sequence"/>
</dbReference>
<dbReference type="OMA" id="CANTTCI"/>
<dbReference type="OrthoDB" id="201595at2759"/>
<proteinExistence type="inferred from homology"/>
<keyword evidence="2 6" id="KW-0812">Transmembrane</keyword>
<comment type="similarity">
    <text evidence="5 6">Belongs to the anion channel-forming bestrophin (TC 1.A.46) family. Calcium-sensitive chloride channel subfamily.</text>
</comment>
<evidence type="ECO:0000256" key="1">
    <source>
        <dbReference type="ARBA" id="ARBA00004370"/>
    </source>
</evidence>
<keyword evidence="8" id="KW-1185">Reference proteome</keyword>
<dbReference type="STRING" id="51031.W2TEN0"/>
<keyword evidence="6" id="KW-1003">Cell membrane</keyword>
<reference evidence="8" key="1">
    <citation type="journal article" date="2014" name="Nat. Genet.">
        <title>Genome of the human hookworm Necator americanus.</title>
        <authorList>
            <person name="Tang Y.T."/>
            <person name="Gao X."/>
            <person name="Rosa B.A."/>
            <person name="Abubucker S."/>
            <person name="Hallsworth-Pepin K."/>
            <person name="Martin J."/>
            <person name="Tyagi R."/>
            <person name="Heizer E."/>
            <person name="Zhang X."/>
            <person name="Bhonagiri-Palsikar V."/>
            <person name="Minx P."/>
            <person name="Warren W.C."/>
            <person name="Wang Q."/>
            <person name="Zhan B."/>
            <person name="Hotez P.J."/>
            <person name="Sternberg P.W."/>
            <person name="Dougall A."/>
            <person name="Gaze S.T."/>
            <person name="Mulvenna J."/>
            <person name="Sotillo J."/>
            <person name="Ranganathan S."/>
            <person name="Rabelo E.M."/>
            <person name="Wilson R.K."/>
            <person name="Felgner P.L."/>
            <person name="Bethony J."/>
            <person name="Hawdon J.M."/>
            <person name="Gasser R.B."/>
            <person name="Loukas A."/>
            <person name="Mitreva M."/>
        </authorList>
    </citation>
    <scope>NUCLEOTIDE SEQUENCE [LARGE SCALE GENOMIC DNA]</scope>
</reference>
<dbReference type="AlphaFoldDB" id="W2TEN0"/>
<gene>
    <name evidence="7" type="ORF">NECAME_09098</name>
</gene>
<dbReference type="GO" id="GO:0005886">
    <property type="term" value="C:plasma membrane"/>
    <property type="evidence" value="ECO:0007669"/>
    <property type="project" value="UniProtKB-SubCell"/>
</dbReference>
<evidence type="ECO:0000256" key="4">
    <source>
        <dbReference type="ARBA" id="ARBA00023136"/>
    </source>
</evidence>
<comment type="subcellular location">
    <subcellularLocation>
        <location evidence="6">Cell membrane</location>
        <topology evidence="6">Multi-pass membrane protein</topology>
    </subcellularLocation>
    <subcellularLocation>
        <location evidence="1">Membrane</location>
    </subcellularLocation>
</comment>
<dbReference type="GO" id="GO:0034707">
    <property type="term" value="C:chloride channel complex"/>
    <property type="evidence" value="ECO:0007669"/>
    <property type="project" value="UniProtKB-KW"/>
</dbReference>
<evidence type="ECO:0000256" key="3">
    <source>
        <dbReference type="ARBA" id="ARBA00022989"/>
    </source>
</evidence>
<feature type="transmembrane region" description="Helical" evidence="6">
    <location>
        <begin position="269"/>
        <end position="288"/>
    </location>
</feature>
<organism evidence="7 8">
    <name type="scientific">Necator americanus</name>
    <name type="common">Human hookworm</name>
    <dbReference type="NCBI Taxonomy" id="51031"/>
    <lineage>
        <taxon>Eukaryota</taxon>
        <taxon>Metazoa</taxon>
        <taxon>Ecdysozoa</taxon>
        <taxon>Nematoda</taxon>
        <taxon>Chromadorea</taxon>
        <taxon>Rhabditida</taxon>
        <taxon>Rhabditina</taxon>
        <taxon>Rhabditomorpha</taxon>
        <taxon>Strongyloidea</taxon>
        <taxon>Ancylostomatidae</taxon>
        <taxon>Bunostominae</taxon>
        <taxon>Necator</taxon>
    </lineage>
</organism>
<evidence type="ECO:0000313" key="7">
    <source>
        <dbReference type="EMBL" id="ETN80515.1"/>
    </source>
</evidence>
<name>W2TEN0_NECAM</name>
<dbReference type="Pfam" id="PF01062">
    <property type="entry name" value="Bestrophin"/>
    <property type="match status" value="1"/>
</dbReference>
<evidence type="ECO:0000256" key="2">
    <source>
        <dbReference type="ARBA" id="ARBA00022692"/>
    </source>
</evidence>
<dbReference type="PANTHER" id="PTHR10736">
    <property type="entry name" value="BESTROPHIN"/>
    <property type="match status" value="1"/>
</dbReference>
<accession>W2TEN0</accession>